<feature type="domain" description="Beta-hexosaminidase eukaryotic type N-terminal" evidence="8">
    <location>
        <begin position="13"/>
        <end position="101"/>
    </location>
</feature>
<dbReference type="eggNOG" id="KOG2499">
    <property type="taxonomic scope" value="Eukaryota"/>
</dbReference>
<evidence type="ECO:0000256" key="2">
    <source>
        <dbReference type="ARBA" id="ARBA00006285"/>
    </source>
</evidence>
<reference evidence="9" key="2">
    <citation type="submission" date="2024-10" db="UniProtKB">
        <authorList>
            <consortium name="EnsemblProtists"/>
        </authorList>
    </citation>
    <scope>IDENTIFICATION</scope>
</reference>
<dbReference type="InterPro" id="IPR017853">
    <property type="entry name" value="GH"/>
</dbReference>
<dbReference type="PANTHER" id="PTHR22600">
    <property type="entry name" value="BETA-HEXOSAMINIDASE"/>
    <property type="match status" value="1"/>
</dbReference>
<evidence type="ECO:0000313" key="9">
    <source>
        <dbReference type="EnsemblProtists" id="EOD35871"/>
    </source>
</evidence>
<keyword evidence="6" id="KW-0326">Glycosidase</keyword>
<dbReference type="RefSeq" id="XP_005788300.1">
    <property type="nucleotide sequence ID" value="XM_005788243.1"/>
</dbReference>
<dbReference type="EC" id="3.2.1.52" evidence="3"/>
<dbReference type="Gene3D" id="3.30.379.10">
    <property type="entry name" value="Chitobiase/beta-hexosaminidase domain 2-like"/>
    <property type="match status" value="1"/>
</dbReference>
<evidence type="ECO:0000256" key="1">
    <source>
        <dbReference type="ARBA" id="ARBA00001231"/>
    </source>
</evidence>
<keyword evidence="10" id="KW-1185">Reference proteome</keyword>
<dbReference type="Gene3D" id="3.20.20.80">
    <property type="entry name" value="Glycosidases"/>
    <property type="match status" value="1"/>
</dbReference>
<comment type="similarity">
    <text evidence="2">Belongs to the glycosyl hydrolase 20 family.</text>
</comment>
<evidence type="ECO:0000256" key="5">
    <source>
        <dbReference type="ARBA" id="ARBA00023180"/>
    </source>
</evidence>
<dbReference type="SUPFAM" id="SSF51445">
    <property type="entry name" value="(Trans)glycosidases"/>
    <property type="match status" value="1"/>
</dbReference>
<dbReference type="InterPro" id="IPR029019">
    <property type="entry name" value="HEX_eukaryotic_N"/>
</dbReference>
<dbReference type="GO" id="GO:0004563">
    <property type="term" value="F:beta-N-acetylhexosaminidase activity"/>
    <property type="evidence" value="ECO:0007669"/>
    <property type="project" value="UniProtKB-EC"/>
</dbReference>
<evidence type="ECO:0000259" key="7">
    <source>
        <dbReference type="Pfam" id="PF00728"/>
    </source>
</evidence>
<name>A0A0D3KJD6_EMIH1</name>
<dbReference type="SUPFAM" id="SSF55545">
    <property type="entry name" value="beta-N-acetylhexosaminidase-like domain"/>
    <property type="match status" value="1"/>
</dbReference>
<evidence type="ECO:0000256" key="6">
    <source>
        <dbReference type="ARBA" id="ARBA00023295"/>
    </source>
</evidence>
<dbReference type="HOGENOM" id="CLU_1470829_0_0_1"/>
<dbReference type="EnsemblProtists" id="EOD35871">
    <property type="protein sequence ID" value="EOD35871"/>
    <property type="gene ID" value="EMIHUDRAFT_71027"/>
</dbReference>
<dbReference type="GO" id="GO:0030203">
    <property type="term" value="P:glycosaminoglycan metabolic process"/>
    <property type="evidence" value="ECO:0007669"/>
    <property type="project" value="TreeGrafter"/>
</dbReference>
<dbReference type="InterPro" id="IPR029018">
    <property type="entry name" value="Hex-like_dom2"/>
</dbReference>
<dbReference type="GO" id="GO:0016020">
    <property type="term" value="C:membrane"/>
    <property type="evidence" value="ECO:0007669"/>
    <property type="project" value="TreeGrafter"/>
</dbReference>
<keyword evidence="4" id="KW-0378">Hydrolase</keyword>
<keyword evidence="5" id="KW-0325">Glycoprotein</keyword>
<dbReference type="STRING" id="2903.R1FJX8"/>
<dbReference type="PRINTS" id="PR00738">
    <property type="entry name" value="GLHYDRLASE20"/>
</dbReference>
<reference evidence="10" key="1">
    <citation type="journal article" date="2013" name="Nature">
        <title>Pan genome of the phytoplankton Emiliania underpins its global distribution.</title>
        <authorList>
            <person name="Read B.A."/>
            <person name="Kegel J."/>
            <person name="Klute M.J."/>
            <person name="Kuo A."/>
            <person name="Lefebvre S.C."/>
            <person name="Maumus F."/>
            <person name="Mayer C."/>
            <person name="Miller J."/>
            <person name="Monier A."/>
            <person name="Salamov A."/>
            <person name="Young J."/>
            <person name="Aguilar M."/>
            <person name="Claverie J.M."/>
            <person name="Frickenhaus S."/>
            <person name="Gonzalez K."/>
            <person name="Herman E.K."/>
            <person name="Lin Y.C."/>
            <person name="Napier J."/>
            <person name="Ogata H."/>
            <person name="Sarno A.F."/>
            <person name="Shmutz J."/>
            <person name="Schroeder D."/>
            <person name="de Vargas C."/>
            <person name="Verret F."/>
            <person name="von Dassow P."/>
            <person name="Valentin K."/>
            <person name="Van de Peer Y."/>
            <person name="Wheeler G."/>
            <person name="Dacks J.B."/>
            <person name="Delwiche C.F."/>
            <person name="Dyhrman S.T."/>
            <person name="Glockner G."/>
            <person name="John U."/>
            <person name="Richards T."/>
            <person name="Worden A.Z."/>
            <person name="Zhang X."/>
            <person name="Grigoriev I.V."/>
            <person name="Allen A.E."/>
            <person name="Bidle K."/>
            <person name="Borodovsky M."/>
            <person name="Bowler C."/>
            <person name="Brownlee C."/>
            <person name="Cock J.M."/>
            <person name="Elias M."/>
            <person name="Gladyshev V.N."/>
            <person name="Groth M."/>
            <person name="Guda C."/>
            <person name="Hadaegh A."/>
            <person name="Iglesias-Rodriguez M.D."/>
            <person name="Jenkins J."/>
            <person name="Jones B.M."/>
            <person name="Lawson T."/>
            <person name="Leese F."/>
            <person name="Lindquist E."/>
            <person name="Lobanov A."/>
            <person name="Lomsadze A."/>
            <person name="Malik S.B."/>
            <person name="Marsh M.E."/>
            <person name="Mackinder L."/>
            <person name="Mock T."/>
            <person name="Mueller-Roeber B."/>
            <person name="Pagarete A."/>
            <person name="Parker M."/>
            <person name="Probert I."/>
            <person name="Quesneville H."/>
            <person name="Raines C."/>
            <person name="Rensing S.A."/>
            <person name="Riano-Pachon D.M."/>
            <person name="Richier S."/>
            <person name="Rokitta S."/>
            <person name="Shiraiwa Y."/>
            <person name="Soanes D.M."/>
            <person name="van der Giezen M."/>
            <person name="Wahlund T.M."/>
            <person name="Williams B."/>
            <person name="Wilson W."/>
            <person name="Wolfe G."/>
            <person name="Wurch L.L."/>
        </authorList>
    </citation>
    <scope>NUCLEOTIDE SEQUENCE</scope>
</reference>
<dbReference type="GO" id="GO:0005975">
    <property type="term" value="P:carbohydrate metabolic process"/>
    <property type="evidence" value="ECO:0007669"/>
    <property type="project" value="InterPro"/>
</dbReference>
<proteinExistence type="inferred from homology"/>
<dbReference type="Pfam" id="PF14845">
    <property type="entry name" value="Glycohydro_20b2"/>
    <property type="match status" value="1"/>
</dbReference>
<dbReference type="GeneID" id="17281142"/>
<dbReference type="Pfam" id="PF00728">
    <property type="entry name" value="Glyco_hydro_20"/>
    <property type="match status" value="1"/>
</dbReference>
<dbReference type="AlphaFoldDB" id="A0A0D3KJD6"/>
<evidence type="ECO:0000256" key="4">
    <source>
        <dbReference type="ARBA" id="ARBA00022801"/>
    </source>
</evidence>
<dbReference type="InterPro" id="IPR025705">
    <property type="entry name" value="Beta_hexosaminidase_sua/sub"/>
</dbReference>
<dbReference type="InterPro" id="IPR015883">
    <property type="entry name" value="Glyco_hydro_20_cat"/>
</dbReference>
<evidence type="ECO:0000256" key="3">
    <source>
        <dbReference type="ARBA" id="ARBA00012663"/>
    </source>
</evidence>
<dbReference type="PaxDb" id="2903-EOD35871"/>
<sequence length="184" mass="20022">MSVKSTLSPPAVERLRRAIHRTEAKIFTPAARPHLHQSVAAYAASPTLTALAIYVTSDDLTLSRRTDESYALSIEGAPPAATLRAHTVYGALHGLETFSQLVSRGSGLRGKCSAVINASRLAISDAPRFRWRGLMLDSARHYLPVEAITAMLDAMSFNKLNVLHWHISDSQSFPLLTKARGVSC</sequence>
<feature type="domain" description="Glycoside hydrolase family 20 catalytic" evidence="7">
    <location>
        <begin position="129"/>
        <end position="178"/>
    </location>
</feature>
<dbReference type="KEGG" id="ehx:EMIHUDRAFT_71027"/>
<dbReference type="PANTHER" id="PTHR22600:SF57">
    <property type="entry name" value="BETA-N-ACETYLHEXOSAMINIDASE"/>
    <property type="match status" value="1"/>
</dbReference>
<evidence type="ECO:0000313" key="10">
    <source>
        <dbReference type="Proteomes" id="UP000013827"/>
    </source>
</evidence>
<comment type="catalytic activity">
    <reaction evidence="1">
        <text>Hydrolysis of terminal non-reducing N-acetyl-D-hexosamine residues in N-acetyl-beta-D-hexosaminides.</text>
        <dbReference type="EC" id="3.2.1.52"/>
    </reaction>
</comment>
<evidence type="ECO:0000259" key="8">
    <source>
        <dbReference type="Pfam" id="PF14845"/>
    </source>
</evidence>
<accession>A0A0D3KJD6</accession>
<organism evidence="9 10">
    <name type="scientific">Emiliania huxleyi (strain CCMP1516)</name>
    <dbReference type="NCBI Taxonomy" id="280463"/>
    <lineage>
        <taxon>Eukaryota</taxon>
        <taxon>Haptista</taxon>
        <taxon>Haptophyta</taxon>
        <taxon>Prymnesiophyceae</taxon>
        <taxon>Isochrysidales</taxon>
        <taxon>Noelaerhabdaceae</taxon>
        <taxon>Emiliania</taxon>
    </lineage>
</organism>
<protein>
    <recommendedName>
        <fullName evidence="3">beta-N-acetylhexosaminidase</fullName>
        <ecNumber evidence="3">3.2.1.52</ecNumber>
    </recommendedName>
</protein>
<dbReference type="Proteomes" id="UP000013827">
    <property type="component" value="Unassembled WGS sequence"/>
</dbReference>